<feature type="region of interest" description="Disordered" evidence="1">
    <location>
        <begin position="59"/>
        <end position="142"/>
    </location>
</feature>
<dbReference type="AlphaFoldDB" id="A0A2R6WY48"/>
<feature type="compositionally biased region" description="Basic and acidic residues" evidence="1">
    <location>
        <begin position="76"/>
        <end position="89"/>
    </location>
</feature>
<gene>
    <name evidence="2" type="ORF">MARPO_0049s0054</name>
</gene>
<proteinExistence type="predicted"/>
<protein>
    <submittedName>
        <fullName evidence="2">Uncharacterized protein</fullName>
    </submittedName>
</protein>
<sequence>MNARQRTIEFNKLYRPVGGSNCTALATNKRSRRGRAGEARGSVKVTRVRWTRVHETEAERMNKLEAQSGRSRREKKIRESGRGQRRGEECGGGVQGPTRREERASESRQRTGIKGPGDRLLGTAASSSSSSQQRPPSERGRCAARALEDRIIIFLRGAEANDEGTRGEGGPAKQRLATKQGRKRTESRGQTDTHTHRQRDRPTDSQPEIVCCVFLPSPVSHLVPAQFSPAHLSSFQFFPEPEPESLLLLLARPGPAPLSILGSFSPLRPADMASFRLL</sequence>
<evidence type="ECO:0000313" key="2">
    <source>
        <dbReference type="EMBL" id="PTQ38763.1"/>
    </source>
</evidence>
<keyword evidence="3" id="KW-1185">Reference proteome</keyword>
<evidence type="ECO:0000256" key="1">
    <source>
        <dbReference type="SAM" id="MobiDB-lite"/>
    </source>
</evidence>
<name>A0A2R6WY48_MARPO</name>
<evidence type="ECO:0000313" key="3">
    <source>
        <dbReference type="Proteomes" id="UP000244005"/>
    </source>
</evidence>
<feature type="compositionally biased region" description="Basic and acidic residues" evidence="1">
    <location>
        <begin position="98"/>
        <end position="109"/>
    </location>
</feature>
<dbReference type="Proteomes" id="UP000244005">
    <property type="component" value="Unassembled WGS sequence"/>
</dbReference>
<accession>A0A2R6WY48</accession>
<feature type="region of interest" description="Disordered" evidence="1">
    <location>
        <begin position="161"/>
        <end position="205"/>
    </location>
</feature>
<reference evidence="3" key="1">
    <citation type="journal article" date="2017" name="Cell">
        <title>Insights into land plant evolution garnered from the Marchantia polymorpha genome.</title>
        <authorList>
            <person name="Bowman J.L."/>
            <person name="Kohchi T."/>
            <person name="Yamato K.T."/>
            <person name="Jenkins J."/>
            <person name="Shu S."/>
            <person name="Ishizaki K."/>
            <person name="Yamaoka S."/>
            <person name="Nishihama R."/>
            <person name="Nakamura Y."/>
            <person name="Berger F."/>
            <person name="Adam C."/>
            <person name="Aki S.S."/>
            <person name="Althoff F."/>
            <person name="Araki T."/>
            <person name="Arteaga-Vazquez M.A."/>
            <person name="Balasubrmanian S."/>
            <person name="Barry K."/>
            <person name="Bauer D."/>
            <person name="Boehm C.R."/>
            <person name="Briginshaw L."/>
            <person name="Caballero-Perez J."/>
            <person name="Catarino B."/>
            <person name="Chen F."/>
            <person name="Chiyoda S."/>
            <person name="Chovatia M."/>
            <person name="Davies K.M."/>
            <person name="Delmans M."/>
            <person name="Demura T."/>
            <person name="Dierschke T."/>
            <person name="Dolan L."/>
            <person name="Dorantes-Acosta A.E."/>
            <person name="Eklund D.M."/>
            <person name="Florent S.N."/>
            <person name="Flores-Sandoval E."/>
            <person name="Fujiyama A."/>
            <person name="Fukuzawa H."/>
            <person name="Galik B."/>
            <person name="Grimanelli D."/>
            <person name="Grimwood J."/>
            <person name="Grossniklaus U."/>
            <person name="Hamada T."/>
            <person name="Haseloff J."/>
            <person name="Hetherington A.J."/>
            <person name="Higo A."/>
            <person name="Hirakawa Y."/>
            <person name="Hundley H.N."/>
            <person name="Ikeda Y."/>
            <person name="Inoue K."/>
            <person name="Inoue S.I."/>
            <person name="Ishida S."/>
            <person name="Jia Q."/>
            <person name="Kakita M."/>
            <person name="Kanazawa T."/>
            <person name="Kawai Y."/>
            <person name="Kawashima T."/>
            <person name="Kennedy M."/>
            <person name="Kinose K."/>
            <person name="Kinoshita T."/>
            <person name="Kohara Y."/>
            <person name="Koide E."/>
            <person name="Komatsu K."/>
            <person name="Kopischke S."/>
            <person name="Kubo M."/>
            <person name="Kyozuka J."/>
            <person name="Lagercrantz U."/>
            <person name="Lin S.S."/>
            <person name="Lindquist E."/>
            <person name="Lipzen A.M."/>
            <person name="Lu C.W."/>
            <person name="De Luna E."/>
            <person name="Martienssen R.A."/>
            <person name="Minamino N."/>
            <person name="Mizutani M."/>
            <person name="Mizutani M."/>
            <person name="Mochizuki N."/>
            <person name="Monte I."/>
            <person name="Mosher R."/>
            <person name="Nagasaki H."/>
            <person name="Nakagami H."/>
            <person name="Naramoto S."/>
            <person name="Nishitani K."/>
            <person name="Ohtani M."/>
            <person name="Okamoto T."/>
            <person name="Okumura M."/>
            <person name="Phillips J."/>
            <person name="Pollak B."/>
            <person name="Reinders A."/>
            <person name="Rovekamp M."/>
            <person name="Sano R."/>
            <person name="Sawa S."/>
            <person name="Schmid M.W."/>
            <person name="Shirakawa M."/>
            <person name="Solano R."/>
            <person name="Spunde A."/>
            <person name="Suetsugu N."/>
            <person name="Sugano S."/>
            <person name="Sugiyama A."/>
            <person name="Sun R."/>
            <person name="Suzuki Y."/>
            <person name="Takenaka M."/>
            <person name="Takezawa D."/>
            <person name="Tomogane H."/>
            <person name="Tsuzuki M."/>
            <person name="Ueda T."/>
            <person name="Umeda M."/>
            <person name="Ward J.M."/>
            <person name="Watanabe Y."/>
            <person name="Yazaki K."/>
            <person name="Yokoyama R."/>
            <person name="Yoshitake Y."/>
            <person name="Yotsui I."/>
            <person name="Zachgo S."/>
            <person name="Schmutz J."/>
        </authorList>
    </citation>
    <scope>NUCLEOTIDE SEQUENCE [LARGE SCALE GENOMIC DNA]</scope>
    <source>
        <strain evidence="3">Tak-1</strain>
    </source>
</reference>
<organism evidence="2 3">
    <name type="scientific">Marchantia polymorpha</name>
    <name type="common">Common liverwort</name>
    <name type="synonym">Marchantia aquatica</name>
    <dbReference type="NCBI Taxonomy" id="3197"/>
    <lineage>
        <taxon>Eukaryota</taxon>
        <taxon>Viridiplantae</taxon>
        <taxon>Streptophyta</taxon>
        <taxon>Embryophyta</taxon>
        <taxon>Marchantiophyta</taxon>
        <taxon>Marchantiopsida</taxon>
        <taxon>Marchantiidae</taxon>
        <taxon>Marchantiales</taxon>
        <taxon>Marchantiaceae</taxon>
        <taxon>Marchantia</taxon>
    </lineage>
</organism>
<dbReference type="EMBL" id="KZ772721">
    <property type="protein sequence ID" value="PTQ38763.1"/>
    <property type="molecule type" value="Genomic_DNA"/>
</dbReference>
<feature type="compositionally biased region" description="Basic and acidic residues" evidence="1">
    <location>
        <begin position="183"/>
        <end position="203"/>
    </location>
</feature>